<keyword evidence="4 5" id="KW-0067">ATP-binding</keyword>
<accession>A0A1J1LS80</accession>
<sequence length="398" mass="45020">MELAPGTLLKQQQYQVKTTLGKGGFGITYRGIDLKSSRTVAIKENWPESGVRQGTTVIWPHHTTRKQQQEELQKFKGEAQYLSQCIHPNIVKVYDWFEENNTAYTVMEFIKGRLLSDLFEAEGLLPENRIQRYLMQIASALQVIHAKNLLHRDIKPENIIITAEDRAILIDFGATREFIAGKTGRMTAILTPGYAPLEQYSVTSKRGAGTDIYALCASMYHLLTGQWPPEPPERYPADSLIPPRQIVPSINPRFEQILLIGMARKLEDRFQSVTALMQALNSIIETHNAQLVFIHNRELLAEFSLTSDRTIIGRSDLNTGSVHIDLNPLVGNETVSRRHGQIYRDGKQWKISDLGSQNGIFIKRSGQPRFGARITSPEPLFSGDEIAFGKVRCLFQIF</sequence>
<dbReference type="InterPro" id="IPR008984">
    <property type="entry name" value="SMAD_FHA_dom_sf"/>
</dbReference>
<dbReference type="InterPro" id="IPR008271">
    <property type="entry name" value="Ser/Thr_kinase_AS"/>
</dbReference>
<keyword evidence="1" id="KW-0808">Transferase</keyword>
<dbReference type="Gene3D" id="1.10.510.10">
    <property type="entry name" value="Transferase(Phosphotransferase) domain 1"/>
    <property type="match status" value="1"/>
</dbReference>
<feature type="binding site" evidence="5">
    <location>
        <position position="43"/>
    </location>
    <ligand>
        <name>ATP</name>
        <dbReference type="ChEBI" id="CHEBI:30616"/>
    </ligand>
</feature>
<evidence type="ECO:0000256" key="4">
    <source>
        <dbReference type="ARBA" id="ARBA00022840"/>
    </source>
</evidence>
<dbReference type="RefSeq" id="WP_072722411.1">
    <property type="nucleotide sequence ID" value="NZ_LN889815.1"/>
</dbReference>
<evidence type="ECO:0000256" key="3">
    <source>
        <dbReference type="ARBA" id="ARBA00022777"/>
    </source>
</evidence>
<evidence type="ECO:0000313" key="8">
    <source>
        <dbReference type="EMBL" id="CUR35445.1"/>
    </source>
</evidence>
<evidence type="ECO:0000259" key="6">
    <source>
        <dbReference type="PROSITE" id="PS50006"/>
    </source>
</evidence>
<dbReference type="CDD" id="cd14014">
    <property type="entry name" value="STKc_PknB_like"/>
    <property type="match status" value="1"/>
</dbReference>
<dbReference type="InterPro" id="IPR000719">
    <property type="entry name" value="Prot_kinase_dom"/>
</dbReference>
<feature type="domain" description="Protein kinase" evidence="7">
    <location>
        <begin position="14"/>
        <end position="284"/>
    </location>
</feature>
<gene>
    <name evidence="8" type="ORF">PL9214670071</name>
</gene>
<dbReference type="SUPFAM" id="SSF56112">
    <property type="entry name" value="Protein kinase-like (PK-like)"/>
    <property type="match status" value="1"/>
</dbReference>
<dbReference type="SUPFAM" id="SSF49879">
    <property type="entry name" value="SMAD/FHA domain"/>
    <property type="match status" value="1"/>
</dbReference>
<dbReference type="PANTHER" id="PTHR43289:SF34">
    <property type="entry name" value="SERINE_THREONINE-PROTEIN KINASE YBDM-RELATED"/>
    <property type="match status" value="1"/>
</dbReference>
<organism evidence="8 9">
    <name type="scientific">Planktothrix tepida PCC 9214</name>
    <dbReference type="NCBI Taxonomy" id="671072"/>
    <lineage>
        <taxon>Bacteria</taxon>
        <taxon>Bacillati</taxon>
        <taxon>Cyanobacteriota</taxon>
        <taxon>Cyanophyceae</taxon>
        <taxon>Oscillatoriophycideae</taxon>
        <taxon>Oscillatoriales</taxon>
        <taxon>Microcoleaceae</taxon>
        <taxon>Planktothrix</taxon>
    </lineage>
</organism>
<evidence type="ECO:0000313" key="9">
    <source>
        <dbReference type="Proteomes" id="UP000184315"/>
    </source>
</evidence>
<dbReference type="Gene3D" id="3.30.200.20">
    <property type="entry name" value="Phosphorylase Kinase, domain 1"/>
    <property type="match status" value="1"/>
</dbReference>
<dbReference type="Gene3D" id="2.60.200.20">
    <property type="match status" value="1"/>
</dbReference>
<dbReference type="PANTHER" id="PTHR43289">
    <property type="entry name" value="MITOGEN-ACTIVATED PROTEIN KINASE KINASE KINASE 20-RELATED"/>
    <property type="match status" value="1"/>
</dbReference>
<protein>
    <submittedName>
        <fullName evidence="8">Serine/threonine protein kinase with FHA domain</fullName>
    </submittedName>
</protein>
<dbReference type="PROSITE" id="PS00107">
    <property type="entry name" value="PROTEIN_KINASE_ATP"/>
    <property type="match status" value="1"/>
</dbReference>
<dbReference type="PROSITE" id="PS50011">
    <property type="entry name" value="PROTEIN_KINASE_DOM"/>
    <property type="match status" value="1"/>
</dbReference>
<dbReference type="SMART" id="SM00220">
    <property type="entry name" value="S_TKc"/>
    <property type="match status" value="1"/>
</dbReference>
<keyword evidence="9" id="KW-1185">Reference proteome</keyword>
<dbReference type="EMBL" id="CZDF01000174">
    <property type="protein sequence ID" value="CUR35445.1"/>
    <property type="molecule type" value="Genomic_DNA"/>
</dbReference>
<dbReference type="STRING" id="671072.PL9214670071"/>
<dbReference type="InterPro" id="IPR017441">
    <property type="entry name" value="Protein_kinase_ATP_BS"/>
</dbReference>
<keyword evidence="2 5" id="KW-0547">Nucleotide-binding</keyword>
<dbReference type="Pfam" id="PF00498">
    <property type="entry name" value="FHA"/>
    <property type="match status" value="1"/>
</dbReference>
<dbReference type="Pfam" id="PF00069">
    <property type="entry name" value="Pkinase"/>
    <property type="match status" value="1"/>
</dbReference>
<reference evidence="9" key="1">
    <citation type="submission" date="2015-10" db="EMBL/GenBank/DDBJ databases">
        <authorList>
            <person name="Regsiter A."/>
            <person name="william w."/>
        </authorList>
    </citation>
    <scope>NUCLEOTIDE SEQUENCE [LARGE SCALE GENOMIC DNA]</scope>
</reference>
<keyword evidence="8" id="KW-0723">Serine/threonine-protein kinase</keyword>
<dbReference type="InterPro" id="IPR011009">
    <property type="entry name" value="Kinase-like_dom_sf"/>
</dbReference>
<dbReference type="AlphaFoldDB" id="A0A1J1LS80"/>
<dbReference type="PROSITE" id="PS50006">
    <property type="entry name" value="FHA_DOMAIN"/>
    <property type="match status" value="1"/>
</dbReference>
<name>A0A1J1LS80_9CYAN</name>
<dbReference type="SMART" id="SM00240">
    <property type="entry name" value="FHA"/>
    <property type="match status" value="1"/>
</dbReference>
<dbReference type="InterPro" id="IPR000253">
    <property type="entry name" value="FHA_dom"/>
</dbReference>
<evidence type="ECO:0000259" key="7">
    <source>
        <dbReference type="PROSITE" id="PS50011"/>
    </source>
</evidence>
<evidence type="ECO:0000256" key="1">
    <source>
        <dbReference type="ARBA" id="ARBA00022679"/>
    </source>
</evidence>
<keyword evidence="3 8" id="KW-0418">Kinase</keyword>
<feature type="domain" description="FHA" evidence="6">
    <location>
        <begin position="310"/>
        <end position="367"/>
    </location>
</feature>
<evidence type="ECO:0000256" key="5">
    <source>
        <dbReference type="PROSITE-ProRule" id="PRU10141"/>
    </source>
</evidence>
<dbReference type="CDD" id="cd00060">
    <property type="entry name" value="FHA"/>
    <property type="match status" value="1"/>
</dbReference>
<proteinExistence type="predicted"/>
<dbReference type="Proteomes" id="UP000184315">
    <property type="component" value="Unassembled WGS sequence"/>
</dbReference>
<evidence type="ECO:0000256" key="2">
    <source>
        <dbReference type="ARBA" id="ARBA00022741"/>
    </source>
</evidence>
<dbReference type="GO" id="GO:0004674">
    <property type="term" value="F:protein serine/threonine kinase activity"/>
    <property type="evidence" value="ECO:0007669"/>
    <property type="project" value="UniProtKB-KW"/>
</dbReference>
<dbReference type="OrthoDB" id="581647at2"/>
<dbReference type="GO" id="GO:0005524">
    <property type="term" value="F:ATP binding"/>
    <property type="evidence" value="ECO:0007669"/>
    <property type="project" value="UniProtKB-UniRule"/>
</dbReference>
<dbReference type="PROSITE" id="PS00108">
    <property type="entry name" value="PROTEIN_KINASE_ST"/>
    <property type="match status" value="1"/>
</dbReference>